<evidence type="ECO:0000256" key="2">
    <source>
        <dbReference type="ARBA" id="ARBA00022729"/>
    </source>
</evidence>
<sequence>MGIRYVSYRVQHEFEKRFGILKKKHPINPPLKSFITLDAWRKNTSSFVIAERELLTFPKEKKTPLKDKFKRISNGEICFFSHEWKNIGLDYDWITNPDSGYRYDVSKHWSEISDLNPSNGDIKYVWEKSRFSYLLTVIRYDYHFEEDHAEFVFSEIESWIAANPINQGPNWRCSQEISLRIFNWCYALTFYKNSEALTEERWLKIQHVIYWSLHHVYHHINFSRIAVRNNHAITETLVLTLSELLFPFIPETKKWANKGRAWFEKEIAYQIYEDGTFLQFSMNYHRVVIQLLSLGISLTEKHHVPFSNTVYDRAYKSLDFLYQCLQEENGFLPNYGANDGALFFPLSETLYRDYRPQLNTLHFILTKKKLYETADLVEDALWLFSEDKISNKVNRAVLTKKYGATSYNIGGYFILRVKDSFSFIRCGKYKDRPSHADNLHLDIWIKGENVLRDSGTYKYNTDKKYLDYFTGSTGHNTVTVEDHSQMLKGSRFIWFYWSQALFGKWEETENSFVFTGKISAFRFINPKIAHSRKVTVSKIQKEWVIDDIVEHANGLLKKQIWHFDDFEWEFKSLADQNIAVEGEIITSFNSSFYGQKVNGKALAFSFDNKISTTLKYK</sequence>
<name>A0A2U1JYF8_9FLAO</name>
<comment type="subcellular location">
    <subcellularLocation>
        <location evidence="1">Periplasm</location>
    </subcellularLocation>
</comment>
<accession>A0A2U1JYF8</accession>
<keyword evidence="8" id="KW-1185">Reference proteome</keyword>
<keyword evidence="2" id="KW-0732">Signal</keyword>
<protein>
    <submittedName>
        <fullName evidence="7">Heparinase</fullName>
    </submittedName>
</protein>
<reference evidence="7 8" key="1">
    <citation type="submission" date="2018-04" db="EMBL/GenBank/DDBJ databases">
        <title>Flavobacterium sp. nov., isolated from glacier ice.</title>
        <authorList>
            <person name="Liu Q."/>
            <person name="Xin Y.-H."/>
        </authorList>
    </citation>
    <scope>NUCLEOTIDE SEQUENCE [LARGE SCALE GENOMIC DNA]</scope>
    <source>
        <strain evidence="7 8">LB2P30</strain>
    </source>
</reference>
<dbReference type="Pfam" id="PF07940">
    <property type="entry name" value="Hepar_II_III_C"/>
    <property type="match status" value="1"/>
</dbReference>
<evidence type="ECO:0000313" key="7">
    <source>
        <dbReference type="EMBL" id="PWA09989.1"/>
    </source>
</evidence>
<evidence type="ECO:0000259" key="6">
    <source>
        <dbReference type="Pfam" id="PF16889"/>
    </source>
</evidence>
<dbReference type="OrthoDB" id="7335480at2"/>
<comment type="caution">
    <text evidence="7">The sequence shown here is derived from an EMBL/GenBank/DDBJ whole genome shotgun (WGS) entry which is preliminary data.</text>
</comment>
<dbReference type="InterPro" id="IPR012480">
    <property type="entry name" value="Hepar_II_III_C"/>
</dbReference>
<dbReference type="InterPro" id="IPR008929">
    <property type="entry name" value="Chondroitin_lyas"/>
</dbReference>
<dbReference type="Gene3D" id="2.70.98.70">
    <property type="match status" value="1"/>
</dbReference>
<keyword evidence="3" id="KW-0574">Periplasm</keyword>
<dbReference type="SUPFAM" id="SSF48230">
    <property type="entry name" value="Chondroitin AC/alginate lyase"/>
    <property type="match status" value="1"/>
</dbReference>
<dbReference type="AlphaFoldDB" id="A0A2U1JYF8"/>
<dbReference type="Pfam" id="PF16889">
    <property type="entry name" value="Hepar_II_III_N"/>
    <property type="match status" value="1"/>
</dbReference>
<evidence type="ECO:0000256" key="4">
    <source>
        <dbReference type="ARBA" id="ARBA00023239"/>
    </source>
</evidence>
<evidence type="ECO:0000313" key="8">
    <source>
        <dbReference type="Proteomes" id="UP000245618"/>
    </source>
</evidence>
<dbReference type="PANTHER" id="PTHR39210:SF1">
    <property type="entry name" value="HEPARIN-SULFATE LYASE"/>
    <property type="match status" value="1"/>
</dbReference>
<proteinExistence type="predicted"/>
<evidence type="ECO:0000256" key="3">
    <source>
        <dbReference type="ARBA" id="ARBA00022764"/>
    </source>
</evidence>
<feature type="domain" description="Heparinase II/III-like C-terminal" evidence="5">
    <location>
        <begin position="405"/>
        <end position="582"/>
    </location>
</feature>
<dbReference type="Proteomes" id="UP000245618">
    <property type="component" value="Unassembled WGS sequence"/>
</dbReference>
<dbReference type="GO" id="GO:0016829">
    <property type="term" value="F:lyase activity"/>
    <property type="evidence" value="ECO:0007669"/>
    <property type="project" value="UniProtKB-KW"/>
</dbReference>
<dbReference type="EMBL" id="QCZH01000005">
    <property type="protein sequence ID" value="PWA09989.1"/>
    <property type="molecule type" value="Genomic_DNA"/>
</dbReference>
<keyword evidence="4" id="KW-0456">Lyase</keyword>
<feature type="domain" description="Heparin-sulfate lyase N-terminal" evidence="6">
    <location>
        <begin position="49"/>
        <end position="293"/>
    </location>
</feature>
<evidence type="ECO:0000256" key="1">
    <source>
        <dbReference type="ARBA" id="ARBA00004418"/>
    </source>
</evidence>
<dbReference type="InterPro" id="IPR031680">
    <property type="entry name" value="Hepar_II_III_N"/>
</dbReference>
<dbReference type="GO" id="GO:0042597">
    <property type="term" value="C:periplasmic space"/>
    <property type="evidence" value="ECO:0007669"/>
    <property type="project" value="UniProtKB-SubCell"/>
</dbReference>
<dbReference type="Gene3D" id="1.50.10.100">
    <property type="entry name" value="Chondroitin AC/alginate lyase"/>
    <property type="match status" value="1"/>
</dbReference>
<evidence type="ECO:0000259" key="5">
    <source>
        <dbReference type="Pfam" id="PF07940"/>
    </source>
</evidence>
<gene>
    <name evidence="7" type="ORF">DB891_07015</name>
</gene>
<dbReference type="PANTHER" id="PTHR39210">
    <property type="entry name" value="HEPARIN-SULFATE LYASE"/>
    <property type="match status" value="1"/>
</dbReference>
<organism evidence="7 8">
    <name type="scientific">Flavobacterium laiguense</name>
    <dbReference type="NCBI Taxonomy" id="2169409"/>
    <lineage>
        <taxon>Bacteria</taxon>
        <taxon>Pseudomonadati</taxon>
        <taxon>Bacteroidota</taxon>
        <taxon>Flavobacteriia</taxon>
        <taxon>Flavobacteriales</taxon>
        <taxon>Flavobacteriaceae</taxon>
        <taxon>Flavobacterium</taxon>
    </lineage>
</organism>